<organism evidence="2 3">
    <name type="scientific">Vreelandella alkaliphila</name>
    <dbReference type="NCBI Taxonomy" id="272774"/>
    <lineage>
        <taxon>Bacteria</taxon>
        <taxon>Pseudomonadati</taxon>
        <taxon>Pseudomonadota</taxon>
        <taxon>Gammaproteobacteria</taxon>
        <taxon>Oceanospirillales</taxon>
        <taxon>Halomonadaceae</taxon>
        <taxon>Vreelandella</taxon>
    </lineage>
</organism>
<dbReference type="Proteomes" id="UP000218675">
    <property type="component" value="Unassembled WGS sequence"/>
</dbReference>
<gene>
    <name evidence="2" type="ORF">CK497_04860</name>
</gene>
<dbReference type="InterPro" id="IPR014966">
    <property type="entry name" value="FRG-dom"/>
</dbReference>
<dbReference type="EMBL" id="NSKA01000002">
    <property type="protein sequence ID" value="PAU72457.1"/>
    <property type="molecule type" value="Genomic_DNA"/>
</dbReference>
<keyword evidence="3" id="KW-1185">Reference proteome</keyword>
<evidence type="ECO:0000313" key="3">
    <source>
        <dbReference type="Proteomes" id="UP000218675"/>
    </source>
</evidence>
<sequence>MVRESEDTIVVKPLISISVRLAWYDFFSYSLNARVRFKIRETPMWDHITQVEHNTASELLQYFIVNQSANLMYRGLGHHMWTLSPSISRAKGSRKLDAVFTDDSRAFKEISYLARFINACDDARIRIAGDSDQLRDFLLEPRGPNSNGRNVDLFKYPSLWPSDNNAVFHFLAQAQHHGVPTRLLDWTTSPLVACYFTVSQALYERRRLLSEGKGVNLAEWRLAIVELDTMEAEHFKEDFRIRFAPGFTSQNLAAQKGRFTFIKGFELNDLDLLNHNASSNFLRKHILPLSEAYNLMRQIEMLGVTTATLFPGHDGAAKHSIESMLLEDLDQEIRDQTEPQG</sequence>
<dbReference type="Pfam" id="PF08867">
    <property type="entry name" value="FRG"/>
    <property type="match status" value="1"/>
</dbReference>
<dbReference type="RefSeq" id="WP_095602914.1">
    <property type="nucleotide sequence ID" value="NZ_NSKA01000002.1"/>
</dbReference>
<feature type="domain" description="FRG" evidence="1">
    <location>
        <begin position="67"/>
        <end position="203"/>
    </location>
</feature>
<name>A0ABX4HJ05_9GAMM</name>
<evidence type="ECO:0000259" key="1">
    <source>
        <dbReference type="SMART" id="SM00901"/>
    </source>
</evidence>
<protein>
    <recommendedName>
        <fullName evidence="1">FRG domain-containing protein</fullName>
    </recommendedName>
</protein>
<comment type="caution">
    <text evidence="2">The sequence shown here is derived from an EMBL/GenBank/DDBJ whole genome shotgun (WGS) entry which is preliminary data.</text>
</comment>
<reference evidence="2 3" key="1">
    <citation type="submission" date="2017-08" db="EMBL/GenBank/DDBJ databases">
        <title>Halomonas binhaiensis sp. nov., isolated from saline alkaline soil.</title>
        <authorList>
            <person name="Wang D."/>
            <person name="Zhang G."/>
        </authorList>
    </citation>
    <scope>NUCLEOTIDE SEQUENCE [LARGE SCALE GENOMIC DNA]</scope>
    <source>
        <strain evidence="2 3">WN018</strain>
    </source>
</reference>
<accession>A0ABX4HJ05</accession>
<dbReference type="SMART" id="SM00901">
    <property type="entry name" value="FRG"/>
    <property type="match status" value="1"/>
</dbReference>
<evidence type="ECO:0000313" key="2">
    <source>
        <dbReference type="EMBL" id="PAU72457.1"/>
    </source>
</evidence>
<proteinExistence type="predicted"/>